<dbReference type="InterPro" id="IPR013909">
    <property type="entry name" value="NuBaID_C"/>
</dbReference>
<evidence type="ECO:0000256" key="4">
    <source>
        <dbReference type="ARBA" id="ARBA00022833"/>
    </source>
</evidence>
<dbReference type="Pfam" id="PF07967">
    <property type="entry name" value="zf-C3HC"/>
    <property type="match status" value="1"/>
</dbReference>
<dbReference type="GO" id="GO:0005634">
    <property type="term" value="C:nucleus"/>
    <property type="evidence" value="ECO:0007669"/>
    <property type="project" value="UniProtKB-SubCell"/>
</dbReference>
<dbReference type="EMBL" id="HBHQ01019070">
    <property type="protein sequence ID" value="CAD9820961.1"/>
    <property type="molecule type" value="Transcribed_RNA"/>
</dbReference>
<evidence type="ECO:0000313" key="9">
    <source>
        <dbReference type="EMBL" id="CAD9820961.1"/>
    </source>
</evidence>
<sequence>MRESGGTTQQQRLAYEDCRMSAEESSKEGTHLLTSIESTVELWCKSIAGGSENNSKNDTTETSKDVDVSPFSPEAYRKRLMTFRPTTYFAKPAMVSPLLCARFGWTNLSSDLLICSHSACGAAICVNFHPALSAKSTVALAQNYRKELATAHGPPGICPFRVDAEHWLLQTPSDKYPNNDDIQSNTSVVPTYLSSVFSDDQLVAFEDSSLDAIPTIRLLREKALTIDGQFGSRRKMRMNRLPQEVIDYFTETIDSQAGDIIDTSLSRLCDILNMNCGYEALDPSRKKRVSKGAALLAVFGWSAYVETEETTSQAGDFVTIQCETCLARTQVATHECRSTKSKEITPTNATNDSQNNAADSGESTIVDELAPDSDHESSVTPARLRDETDVQVPLDDASSKIFPSKRKLNAGIAASSASSLRGNVMNKMLMLLDDGKDLLTVPPPSKKRKQMTTRDQSSTIAAPAPVNCSVDGLTVDLLKSHRFFCPWACGFEHDQNEVSSLNHVIDGSISSRAGWRLCISRLLRLRTEQISDGRLPEDKGKDAYNSVQDALKSAICID</sequence>
<feature type="region of interest" description="Disordered" evidence="6">
    <location>
        <begin position="336"/>
        <end position="390"/>
    </location>
</feature>
<feature type="compositionally biased region" description="Polar residues" evidence="6">
    <location>
        <begin position="344"/>
        <end position="363"/>
    </location>
</feature>
<name>A0A7S2UIQ7_9STRA</name>
<comment type="subcellular location">
    <subcellularLocation>
        <location evidence="1">Nucleus</location>
    </subcellularLocation>
</comment>
<keyword evidence="5" id="KW-0539">Nucleus</keyword>
<feature type="region of interest" description="Disordered" evidence="6">
    <location>
        <begin position="439"/>
        <end position="458"/>
    </location>
</feature>
<evidence type="ECO:0000259" key="8">
    <source>
        <dbReference type="Pfam" id="PF08600"/>
    </source>
</evidence>
<evidence type="ECO:0008006" key="10">
    <source>
        <dbReference type="Google" id="ProtNLM"/>
    </source>
</evidence>
<evidence type="ECO:0000256" key="5">
    <source>
        <dbReference type="ARBA" id="ARBA00023242"/>
    </source>
</evidence>
<keyword evidence="2" id="KW-0479">Metal-binding</keyword>
<dbReference type="Pfam" id="PF08600">
    <property type="entry name" value="NuBaID_C"/>
    <property type="match status" value="1"/>
</dbReference>
<proteinExistence type="predicted"/>
<feature type="domain" description="C3HC-type" evidence="7">
    <location>
        <begin position="70"/>
        <end position="161"/>
    </location>
</feature>
<evidence type="ECO:0000256" key="1">
    <source>
        <dbReference type="ARBA" id="ARBA00004123"/>
    </source>
</evidence>
<organism evidence="9">
    <name type="scientific">Attheya septentrionalis</name>
    <dbReference type="NCBI Taxonomy" id="420275"/>
    <lineage>
        <taxon>Eukaryota</taxon>
        <taxon>Sar</taxon>
        <taxon>Stramenopiles</taxon>
        <taxon>Ochrophyta</taxon>
        <taxon>Bacillariophyta</taxon>
        <taxon>Coscinodiscophyceae</taxon>
        <taxon>Chaetocerotophycidae</taxon>
        <taxon>Chaetocerotales</taxon>
        <taxon>Attheyaceae</taxon>
        <taxon>Attheya</taxon>
    </lineage>
</organism>
<keyword evidence="3" id="KW-0863">Zinc-finger</keyword>
<feature type="domain" description="NuBaID C-terminal" evidence="8">
    <location>
        <begin position="293"/>
        <end position="522"/>
    </location>
</feature>
<dbReference type="GO" id="GO:0008270">
    <property type="term" value="F:zinc ion binding"/>
    <property type="evidence" value="ECO:0007669"/>
    <property type="project" value="UniProtKB-KW"/>
</dbReference>
<protein>
    <recommendedName>
        <fullName evidence="10">C3HC-type domain-containing protein</fullName>
    </recommendedName>
</protein>
<dbReference type="PANTHER" id="PTHR15835:SF6">
    <property type="entry name" value="ZINC FINGER C3HC-TYPE PROTEIN 1"/>
    <property type="match status" value="1"/>
</dbReference>
<dbReference type="InterPro" id="IPR012935">
    <property type="entry name" value="NuBaID_N"/>
</dbReference>
<accession>A0A7S2UIQ7</accession>
<evidence type="ECO:0000259" key="7">
    <source>
        <dbReference type="Pfam" id="PF07967"/>
    </source>
</evidence>
<evidence type="ECO:0000256" key="2">
    <source>
        <dbReference type="ARBA" id="ARBA00022723"/>
    </source>
</evidence>
<dbReference type="PANTHER" id="PTHR15835">
    <property type="entry name" value="NUCLEAR-INTERACTING PARTNER OF ALK"/>
    <property type="match status" value="1"/>
</dbReference>
<feature type="compositionally biased region" description="Basic and acidic residues" evidence="6">
    <location>
        <begin position="372"/>
        <end position="388"/>
    </location>
</feature>
<gene>
    <name evidence="9" type="ORF">ASEP1449_LOCUS12794</name>
</gene>
<dbReference type="AlphaFoldDB" id="A0A7S2UIQ7"/>
<evidence type="ECO:0000256" key="3">
    <source>
        <dbReference type="ARBA" id="ARBA00022771"/>
    </source>
</evidence>
<keyword evidence="4" id="KW-0862">Zinc</keyword>
<evidence type="ECO:0000256" key="6">
    <source>
        <dbReference type="SAM" id="MobiDB-lite"/>
    </source>
</evidence>
<reference evidence="9" key="1">
    <citation type="submission" date="2021-01" db="EMBL/GenBank/DDBJ databases">
        <authorList>
            <person name="Corre E."/>
            <person name="Pelletier E."/>
            <person name="Niang G."/>
            <person name="Scheremetjew M."/>
            <person name="Finn R."/>
            <person name="Kale V."/>
            <person name="Holt S."/>
            <person name="Cochrane G."/>
            <person name="Meng A."/>
            <person name="Brown T."/>
            <person name="Cohen L."/>
        </authorList>
    </citation>
    <scope>NUCLEOTIDE SEQUENCE</scope>
    <source>
        <strain evidence="9">CCMP2084</strain>
    </source>
</reference>